<feature type="region of interest" description="Disordered" evidence="1">
    <location>
        <begin position="189"/>
        <end position="210"/>
    </location>
</feature>
<evidence type="ECO:0000313" key="2">
    <source>
        <dbReference type="EMBL" id="ETW83563.1"/>
    </source>
</evidence>
<name>W4KCQ3_HETIT</name>
<dbReference type="RefSeq" id="XP_009543342.1">
    <property type="nucleotide sequence ID" value="XM_009545047.1"/>
</dbReference>
<dbReference type="KEGG" id="hir:HETIRDRAFT_150735"/>
<dbReference type="HOGENOM" id="CLU_1214900_0_0_1"/>
<protein>
    <submittedName>
        <fullName evidence="2">Uncharacterized protein</fullName>
    </submittedName>
</protein>
<sequence length="228" mass="24366">MSGSNEFTKALFQELYEGVPFLGPDGPLDVAGFDFLPGTHNLGEVSGEYRPDLAGADLLPPEGSKEEAELMRILEESGLCGNPSATNYSQGFSAFTSNTAFSGPVPASVENERFLQVAAAPQGLSQMSNFPVPAPHHMPSTQILADRFAMADNTTPLPAISCRKRPLEDDGAGWSTSKRGRWHDASAMGQVFPPTHSISKPSAARDISPLPVQSRSLCHCQPKGLGRR</sequence>
<accession>W4KCQ3</accession>
<evidence type="ECO:0000256" key="1">
    <source>
        <dbReference type="SAM" id="MobiDB-lite"/>
    </source>
</evidence>
<dbReference type="Proteomes" id="UP000030671">
    <property type="component" value="Unassembled WGS sequence"/>
</dbReference>
<evidence type="ECO:0000313" key="3">
    <source>
        <dbReference type="Proteomes" id="UP000030671"/>
    </source>
</evidence>
<reference evidence="2 3" key="1">
    <citation type="journal article" date="2012" name="New Phytol.">
        <title>Insight into trade-off between wood decay and parasitism from the genome of a fungal forest pathogen.</title>
        <authorList>
            <person name="Olson A."/>
            <person name="Aerts A."/>
            <person name="Asiegbu F."/>
            <person name="Belbahri L."/>
            <person name="Bouzid O."/>
            <person name="Broberg A."/>
            <person name="Canback B."/>
            <person name="Coutinho P.M."/>
            <person name="Cullen D."/>
            <person name="Dalman K."/>
            <person name="Deflorio G."/>
            <person name="van Diepen L.T."/>
            <person name="Dunand C."/>
            <person name="Duplessis S."/>
            <person name="Durling M."/>
            <person name="Gonthier P."/>
            <person name="Grimwood J."/>
            <person name="Fossdal C.G."/>
            <person name="Hansson D."/>
            <person name="Henrissat B."/>
            <person name="Hietala A."/>
            <person name="Himmelstrand K."/>
            <person name="Hoffmeister D."/>
            <person name="Hogberg N."/>
            <person name="James T.Y."/>
            <person name="Karlsson M."/>
            <person name="Kohler A."/>
            <person name="Kues U."/>
            <person name="Lee Y.H."/>
            <person name="Lin Y.C."/>
            <person name="Lind M."/>
            <person name="Lindquist E."/>
            <person name="Lombard V."/>
            <person name="Lucas S."/>
            <person name="Lunden K."/>
            <person name="Morin E."/>
            <person name="Murat C."/>
            <person name="Park J."/>
            <person name="Raffaello T."/>
            <person name="Rouze P."/>
            <person name="Salamov A."/>
            <person name="Schmutz J."/>
            <person name="Solheim H."/>
            <person name="Stahlberg J."/>
            <person name="Velez H."/>
            <person name="de Vries R.P."/>
            <person name="Wiebenga A."/>
            <person name="Woodward S."/>
            <person name="Yakovlev I."/>
            <person name="Garbelotto M."/>
            <person name="Martin F."/>
            <person name="Grigoriev I.V."/>
            <person name="Stenlid J."/>
        </authorList>
    </citation>
    <scope>NUCLEOTIDE SEQUENCE [LARGE SCALE GENOMIC DNA]</scope>
    <source>
        <strain evidence="2 3">TC 32-1</strain>
    </source>
</reference>
<organism evidence="2 3">
    <name type="scientific">Heterobasidion irregulare (strain TC 32-1)</name>
    <dbReference type="NCBI Taxonomy" id="747525"/>
    <lineage>
        <taxon>Eukaryota</taxon>
        <taxon>Fungi</taxon>
        <taxon>Dikarya</taxon>
        <taxon>Basidiomycota</taxon>
        <taxon>Agaricomycotina</taxon>
        <taxon>Agaricomycetes</taxon>
        <taxon>Russulales</taxon>
        <taxon>Bondarzewiaceae</taxon>
        <taxon>Heterobasidion</taxon>
        <taxon>Heterobasidion annosum species complex</taxon>
    </lineage>
</organism>
<dbReference type="EMBL" id="KI925456">
    <property type="protein sequence ID" value="ETW83563.1"/>
    <property type="molecule type" value="Genomic_DNA"/>
</dbReference>
<dbReference type="AlphaFoldDB" id="W4KCQ3"/>
<dbReference type="InParanoid" id="W4KCQ3"/>
<keyword evidence="3" id="KW-1185">Reference proteome</keyword>
<dbReference type="GeneID" id="20667371"/>
<proteinExistence type="predicted"/>
<gene>
    <name evidence="2" type="ORF">HETIRDRAFT_150735</name>
</gene>